<protein>
    <submittedName>
        <fullName evidence="2">Uncharacterized protein</fullName>
    </submittedName>
</protein>
<gene>
    <name evidence="2" type="ORF">ABWT76_002025</name>
</gene>
<evidence type="ECO:0000256" key="1">
    <source>
        <dbReference type="SAM" id="Phobius"/>
    </source>
</evidence>
<name>A0AAU8JLI8_9CYAN</name>
<dbReference type="EMBL" id="CP159837">
    <property type="protein sequence ID" value="XCM39126.1"/>
    <property type="molecule type" value="Genomic_DNA"/>
</dbReference>
<dbReference type="RefSeq" id="WP_054466283.1">
    <property type="nucleotide sequence ID" value="NZ_CP159837.1"/>
</dbReference>
<feature type="transmembrane region" description="Helical" evidence="1">
    <location>
        <begin position="7"/>
        <end position="26"/>
    </location>
</feature>
<feature type="transmembrane region" description="Helical" evidence="1">
    <location>
        <begin position="38"/>
        <end position="59"/>
    </location>
</feature>
<dbReference type="AlphaFoldDB" id="A0AAU8JLI8"/>
<sequence length="65" mass="6511">MPIDPKSYLYLGGACIAGIAAVGSVFELSSGTPQLGTAITSVILTLSVPLGGFLFVAAIRNAQGN</sequence>
<accession>A0AAU8JLI8</accession>
<keyword evidence="1" id="KW-1133">Transmembrane helix</keyword>
<evidence type="ECO:0000313" key="2">
    <source>
        <dbReference type="EMBL" id="XCM39126.1"/>
    </source>
</evidence>
<proteinExistence type="predicted"/>
<keyword evidence="1" id="KW-0472">Membrane</keyword>
<reference evidence="2" key="1">
    <citation type="submission" date="2024-07" db="EMBL/GenBank/DDBJ databases">
        <authorList>
            <person name="Kim Y.J."/>
            <person name="Jeong J.Y."/>
        </authorList>
    </citation>
    <scope>NUCLEOTIDE SEQUENCE</scope>
    <source>
        <strain evidence="2">GIHE-MW2</strain>
    </source>
</reference>
<keyword evidence="1" id="KW-0812">Transmembrane</keyword>
<organism evidence="2">
    <name type="scientific">Planktothricoides raciborskii GIHE-MW2</name>
    <dbReference type="NCBI Taxonomy" id="2792601"/>
    <lineage>
        <taxon>Bacteria</taxon>
        <taxon>Bacillati</taxon>
        <taxon>Cyanobacteriota</taxon>
        <taxon>Cyanophyceae</taxon>
        <taxon>Oscillatoriophycideae</taxon>
        <taxon>Oscillatoriales</taxon>
        <taxon>Oscillatoriaceae</taxon>
        <taxon>Planktothricoides</taxon>
    </lineage>
</organism>